<dbReference type="AlphaFoldDB" id="S4PXI9"/>
<protein>
    <submittedName>
        <fullName evidence="1">Uncharacterized protein</fullName>
    </submittedName>
</protein>
<organism evidence="1">
    <name type="scientific">Pararge aegeria</name>
    <name type="common">speckled wood butterfly</name>
    <dbReference type="NCBI Taxonomy" id="116150"/>
    <lineage>
        <taxon>Eukaryota</taxon>
        <taxon>Metazoa</taxon>
        <taxon>Ecdysozoa</taxon>
        <taxon>Arthropoda</taxon>
        <taxon>Hexapoda</taxon>
        <taxon>Insecta</taxon>
        <taxon>Pterygota</taxon>
        <taxon>Neoptera</taxon>
        <taxon>Endopterygota</taxon>
        <taxon>Lepidoptera</taxon>
        <taxon>Glossata</taxon>
        <taxon>Ditrysia</taxon>
        <taxon>Papilionoidea</taxon>
        <taxon>Nymphalidae</taxon>
        <taxon>Satyrinae</taxon>
        <taxon>Satyrini</taxon>
        <taxon>Parargina</taxon>
        <taxon>Pararge</taxon>
    </lineage>
</organism>
<reference evidence="1" key="2">
    <citation type="submission" date="2013-05" db="EMBL/GenBank/DDBJ databases">
        <authorList>
            <person name="Carter J.-M."/>
            <person name="Baker S.C."/>
            <person name="Pink R."/>
            <person name="Carter D.R.F."/>
            <person name="Collins A."/>
            <person name="Tomlin J."/>
            <person name="Gibbs M."/>
            <person name="Breuker C.J."/>
        </authorList>
    </citation>
    <scope>NUCLEOTIDE SEQUENCE</scope>
    <source>
        <tissue evidence="1">Ovary</tissue>
    </source>
</reference>
<proteinExistence type="predicted"/>
<dbReference type="EMBL" id="GAIX01004958">
    <property type="protein sequence ID" value="JAA87602.1"/>
    <property type="molecule type" value="Transcribed_RNA"/>
</dbReference>
<accession>S4PXI9</accession>
<evidence type="ECO:0000313" key="1">
    <source>
        <dbReference type="EMBL" id="JAA87602.1"/>
    </source>
</evidence>
<sequence length="77" mass="8740">MKCGLLEIYEVGNWPSRAQTWVLKDVFASRLFCRLFPASSLLGVYQHCAFQCTVATNLGNPMPISKYSFRPSHKTAR</sequence>
<name>S4PXI9_9NEOP</name>
<reference evidence="1" key="1">
    <citation type="journal article" date="2013" name="BMC Genomics">
        <title>Unscrambling butterfly oogenesis.</title>
        <authorList>
            <person name="Carter J.M."/>
            <person name="Baker S.C."/>
            <person name="Pink R."/>
            <person name="Carter D.R."/>
            <person name="Collins A."/>
            <person name="Tomlin J."/>
            <person name="Gibbs M."/>
            <person name="Breuker C.J."/>
        </authorList>
    </citation>
    <scope>NUCLEOTIDE SEQUENCE</scope>
    <source>
        <tissue evidence="1">Ovary</tissue>
    </source>
</reference>